<reference evidence="1 2" key="1">
    <citation type="submission" date="2023-10" db="EMBL/GenBank/DDBJ databases">
        <title>A novel Glycoside Hydrolase 43-Like Enzyme from Clostrdium boliviensis is an Endo-xylanase, and a Candidate for Xylooligosaccharides Production from Different Xylan Substrates.</title>
        <authorList>
            <person name="Alvarez M.T."/>
            <person name="Rocabado-Villegas L.R."/>
            <person name="Salas-Veizaga D.M."/>
            <person name="Linares-Pasten J.A."/>
            <person name="Gudmundsdottir E.E."/>
            <person name="Hreggvidsson G.O."/>
            <person name="Adlercreutz P."/>
            <person name="Nordberg Karlsson E."/>
        </authorList>
    </citation>
    <scope>NUCLEOTIDE SEQUENCE [LARGE SCALE GENOMIC DNA]</scope>
    <source>
        <strain evidence="1 2">E-1</strain>
    </source>
</reference>
<gene>
    <name evidence="1" type="ORF">RZO55_07985</name>
</gene>
<name>A0ABU4GIS6_9CLOT</name>
<evidence type="ECO:0000313" key="2">
    <source>
        <dbReference type="Proteomes" id="UP001276854"/>
    </source>
</evidence>
<organism evidence="1 2">
    <name type="scientific">Clostridium boliviensis</name>
    <dbReference type="NCBI Taxonomy" id="318465"/>
    <lineage>
        <taxon>Bacteria</taxon>
        <taxon>Bacillati</taxon>
        <taxon>Bacillota</taxon>
        <taxon>Clostridia</taxon>
        <taxon>Eubacteriales</taxon>
        <taxon>Clostridiaceae</taxon>
        <taxon>Clostridium</taxon>
    </lineage>
</organism>
<comment type="caution">
    <text evidence="1">The sequence shown here is derived from an EMBL/GenBank/DDBJ whole genome shotgun (WGS) entry which is preliminary data.</text>
</comment>
<proteinExistence type="predicted"/>
<dbReference type="RefSeq" id="WP_318063768.1">
    <property type="nucleotide sequence ID" value="NZ_JAWONS010000123.1"/>
</dbReference>
<sequence length="190" mass="22281">MKYKDEQIAFMRNEQKRSKYINSETGMYVGDRLIKFHQIELLSFFGIMMPEEFTQMDPELASKKYPSVDRPQVIMTDEAGEVNFTFSLFEQEIEAEKIDGTLNQFQLMITTAQPANKFMSKGHIENDEYRCGWMEFKSHTLDGAVYNILSITVINERFLLGLFNCPYEAWMEWKPVMLELLNTIHGKEEA</sequence>
<dbReference type="EMBL" id="JAWONS010000123">
    <property type="protein sequence ID" value="MDW2797513.1"/>
    <property type="molecule type" value="Genomic_DNA"/>
</dbReference>
<dbReference type="Proteomes" id="UP001276854">
    <property type="component" value="Unassembled WGS sequence"/>
</dbReference>
<evidence type="ECO:0008006" key="3">
    <source>
        <dbReference type="Google" id="ProtNLM"/>
    </source>
</evidence>
<accession>A0ABU4GIS6</accession>
<keyword evidence="2" id="KW-1185">Reference proteome</keyword>
<protein>
    <recommendedName>
        <fullName evidence="3">DUF1795 domain-containing protein</fullName>
    </recommendedName>
</protein>
<evidence type="ECO:0000313" key="1">
    <source>
        <dbReference type="EMBL" id="MDW2797513.1"/>
    </source>
</evidence>